<dbReference type="InterPro" id="IPR013199">
    <property type="entry name" value="HTH_Mga_DNA-bd_dom"/>
</dbReference>
<comment type="caution">
    <text evidence="3">The sequence shown here is derived from an EMBL/GenBank/DDBJ whole genome shotgun (WGS) entry which is preliminary data.</text>
</comment>
<feature type="domain" description="Mga helix-turn-helix" evidence="1">
    <location>
        <begin position="68"/>
        <end position="150"/>
    </location>
</feature>
<dbReference type="OrthoDB" id="2192627at2"/>
<name>A0A430AFH5_9ENTE</name>
<evidence type="ECO:0000313" key="3">
    <source>
        <dbReference type="EMBL" id="RSU06445.1"/>
    </source>
</evidence>
<evidence type="ECO:0000259" key="2">
    <source>
        <dbReference type="Pfam" id="PF08280"/>
    </source>
</evidence>
<dbReference type="EMBL" id="NGJZ01000003">
    <property type="protein sequence ID" value="RSU06445.1"/>
    <property type="molecule type" value="Genomic_DNA"/>
</dbReference>
<keyword evidence="4" id="KW-1185">Reference proteome</keyword>
<feature type="domain" description="M protein trans-acting positive regulator (MGA) HTH" evidence="2">
    <location>
        <begin position="6"/>
        <end position="56"/>
    </location>
</feature>
<dbReference type="Pfam" id="PF05043">
    <property type="entry name" value="Mga"/>
    <property type="match status" value="1"/>
</dbReference>
<dbReference type="Proteomes" id="UP000288669">
    <property type="component" value="Unassembled WGS sequence"/>
</dbReference>
<proteinExistence type="predicted"/>
<dbReference type="Pfam" id="PF08280">
    <property type="entry name" value="HTH_Mga"/>
    <property type="match status" value="1"/>
</dbReference>
<protein>
    <submittedName>
        <fullName evidence="3">Uncharacterized protein</fullName>
    </submittedName>
</protein>
<dbReference type="AlphaFoldDB" id="A0A430AFH5"/>
<sequence length="458" mass="53924">MLNLFESHIKTQIEILNYVYSNHSTHIYRKDLATFFNISNLTMKKYLIQLFGFDEFHSINQTFFTKIDYNKVYQTIIQESVNISILKKIILFPGKSSDFYCEQLAISSPLFSKRIKELNLFLSNYHIQIKVRKGYRIVGQDEAQVIFFITSCFLVFSMPMEQATSQTQKMILFLKKYNCPTCFRTVGDFWEKNFFSTSFYVYLLRCSQGYFTNLKSDTSHYFIPDDDIYFLKQFFPRLTKSELCIALVLYKRTFSFNLSSDLLEKIKHIIKHFFLFSDEKMHDNTIKKMSIILALSVEFSYKYKLNILKDIPELHIFDQELSSNNPKFARTIRNLLKTIDSELDASTSNFFEFIFYWLFSEVGIETLVQKLNILLIVDTCIKSGHYIANKLSDLLNFSTIQHTIQVMDLHSFASHSTEKSHYDVLLSTVPLEETPVMLIPYNLTLHNSQNLIHFLADF</sequence>
<gene>
    <name evidence="3" type="ORF">CBF30_09325</name>
</gene>
<dbReference type="RefSeq" id="WP_126825714.1">
    <property type="nucleotide sequence ID" value="NZ_JBHLWU010000001.1"/>
</dbReference>
<reference evidence="3 4" key="1">
    <citation type="submission" date="2017-05" db="EMBL/GenBank/DDBJ databases">
        <title>Vagococcus spp. assemblies.</title>
        <authorList>
            <person name="Gulvik C.A."/>
        </authorList>
    </citation>
    <scope>NUCLEOTIDE SEQUENCE [LARGE SCALE GENOMIC DNA]</scope>
    <source>
        <strain evidence="3 4">DSM 24756</strain>
    </source>
</reference>
<dbReference type="InterPro" id="IPR007737">
    <property type="entry name" value="Mga_HTH"/>
</dbReference>
<evidence type="ECO:0000313" key="4">
    <source>
        <dbReference type="Proteomes" id="UP000288669"/>
    </source>
</evidence>
<evidence type="ECO:0000259" key="1">
    <source>
        <dbReference type="Pfam" id="PF05043"/>
    </source>
</evidence>
<organism evidence="3 4">
    <name type="scientific">Vagococcus entomophilus</name>
    <dbReference type="NCBI Taxonomy" id="1160095"/>
    <lineage>
        <taxon>Bacteria</taxon>
        <taxon>Bacillati</taxon>
        <taxon>Bacillota</taxon>
        <taxon>Bacilli</taxon>
        <taxon>Lactobacillales</taxon>
        <taxon>Enterococcaceae</taxon>
        <taxon>Vagococcus</taxon>
    </lineage>
</organism>
<accession>A0A430AFH5</accession>